<dbReference type="InterPro" id="IPR050312">
    <property type="entry name" value="IolE/XylAMocC-like"/>
</dbReference>
<dbReference type="AlphaFoldDB" id="A0A926NUZ0"/>
<dbReference type="Pfam" id="PF01261">
    <property type="entry name" value="AP_endonuc_2"/>
    <property type="match status" value="1"/>
</dbReference>
<feature type="signal peptide" evidence="1">
    <location>
        <begin position="1"/>
        <end position="24"/>
    </location>
</feature>
<sequence>MNRRNFIYSSGLLTASAAMANAMAATAAAPTLPGGMGIQLYMVRNDVERDTPGTLKQLGKLGYKQLESYGSDKGIFWGMKNTEFKKLAADNGLKLVSTHHNPMGTAEFEQMAAQAAEIGMKYIICPWLGPQKSIETFKHFADDFNQRGAICKKHGLRYGYHPHDYPYKPVDGQLPINVLLANTDPALVYYQMDVYYTVTEGQDPYAYLKKYNGRFKLMHMRDVLKVRLPAGSKEESSCDLGEGIVNYPKLIRAGIAEGMHYFFVEGERYYKETPMQSAQKNAAYLKKMRLV</sequence>
<dbReference type="PROSITE" id="PS51318">
    <property type="entry name" value="TAT"/>
    <property type="match status" value="1"/>
</dbReference>
<dbReference type="Gene3D" id="3.20.20.150">
    <property type="entry name" value="Divalent-metal-dependent TIM barrel enzymes"/>
    <property type="match status" value="1"/>
</dbReference>
<dbReference type="SUPFAM" id="SSF51658">
    <property type="entry name" value="Xylose isomerase-like"/>
    <property type="match status" value="1"/>
</dbReference>
<dbReference type="InterPro" id="IPR006311">
    <property type="entry name" value="TAT_signal"/>
</dbReference>
<feature type="chain" id="PRO_5037273156" evidence="1">
    <location>
        <begin position="25"/>
        <end position="291"/>
    </location>
</feature>
<gene>
    <name evidence="3" type="ORF">IDJ76_20480</name>
</gene>
<dbReference type="GO" id="GO:0016853">
    <property type="term" value="F:isomerase activity"/>
    <property type="evidence" value="ECO:0007669"/>
    <property type="project" value="UniProtKB-KW"/>
</dbReference>
<reference evidence="3" key="1">
    <citation type="submission" date="2020-09" db="EMBL/GenBank/DDBJ databases">
        <title>Novel species of Mucilaginibacter isolated from a glacier on the Tibetan Plateau.</title>
        <authorList>
            <person name="Liu Q."/>
            <person name="Xin Y.-H."/>
        </authorList>
    </citation>
    <scope>NUCLEOTIDE SEQUENCE</scope>
    <source>
        <strain evidence="3">ZB1P21</strain>
    </source>
</reference>
<evidence type="ECO:0000313" key="3">
    <source>
        <dbReference type="EMBL" id="MBD1395492.1"/>
    </source>
</evidence>
<proteinExistence type="predicted"/>
<evidence type="ECO:0000313" key="4">
    <source>
        <dbReference type="Proteomes" id="UP000619078"/>
    </source>
</evidence>
<keyword evidence="4" id="KW-1185">Reference proteome</keyword>
<keyword evidence="3" id="KW-0413">Isomerase</keyword>
<dbReference type="InterPro" id="IPR036237">
    <property type="entry name" value="Xyl_isomerase-like_sf"/>
</dbReference>
<keyword evidence="1" id="KW-0732">Signal</keyword>
<feature type="domain" description="Xylose isomerase-like TIM barrel" evidence="2">
    <location>
        <begin position="60"/>
        <end position="287"/>
    </location>
</feature>
<dbReference type="EMBL" id="JACWMX010000013">
    <property type="protein sequence ID" value="MBD1395492.1"/>
    <property type="molecule type" value="Genomic_DNA"/>
</dbReference>
<comment type="caution">
    <text evidence="3">The sequence shown here is derived from an EMBL/GenBank/DDBJ whole genome shotgun (WGS) entry which is preliminary data.</text>
</comment>
<evidence type="ECO:0000259" key="2">
    <source>
        <dbReference type="Pfam" id="PF01261"/>
    </source>
</evidence>
<name>A0A926NUZ0_9SPHI</name>
<dbReference type="RefSeq" id="WP_191166210.1">
    <property type="nucleotide sequence ID" value="NZ_JACWMX010000013.1"/>
</dbReference>
<organism evidence="3 4">
    <name type="scientific">Mucilaginibacter glaciei</name>
    <dbReference type="NCBI Taxonomy" id="2772109"/>
    <lineage>
        <taxon>Bacteria</taxon>
        <taxon>Pseudomonadati</taxon>
        <taxon>Bacteroidota</taxon>
        <taxon>Sphingobacteriia</taxon>
        <taxon>Sphingobacteriales</taxon>
        <taxon>Sphingobacteriaceae</taxon>
        <taxon>Mucilaginibacter</taxon>
    </lineage>
</organism>
<dbReference type="PANTHER" id="PTHR12110:SF41">
    <property type="entry name" value="INOSOSE DEHYDRATASE"/>
    <property type="match status" value="1"/>
</dbReference>
<dbReference type="InterPro" id="IPR013022">
    <property type="entry name" value="Xyl_isomerase-like_TIM-brl"/>
</dbReference>
<dbReference type="PANTHER" id="PTHR12110">
    <property type="entry name" value="HYDROXYPYRUVATE ISOMERASE"/>
    <property type="match status" value="1"/>
</dbReference>
<accession>A0A926NUZ0</accession>
<evidence type="ECO:0000256" key="1">
    <source>
        <dbReference type="SAM" id="SignalP"/>
    </source>
</evidence>
<protein>
    <submittedName>
        <fullName evidence="3">Sugar phosphate isomerase/epimerase</fullName>
    </submittedName>
</protein>
<dbReference type="Proteomes" id="UP000619078">
    <property type="component" value="Unassembled WGS sequence"/>
</dbReference>